<dbReference type="OrthoDB" id="764378at2759"/>
<dbReference type="STRING" id="1088818.A0A2I0BD80"/>
<dbReference type="AlphaFoldDB" id="A0A2I0BD80"/>
<feature type="region of interest" description="Disordered" evidence="1">
    <location>
        <begin position="207"/>
        <end position="241"/>
    </location>
</feature>
<evidence type="ECO:0000313" key="2">
    <source>
        <dbReference type="EMBL" id="PKA65761.1"/>
    </source>
</evidence>
<feature type="region of interest" description="Disordered" evidence="1">
    <location>
        <begin position="1"/>
        <end position="25"/>
    </location>
</feature>
<dbReference type="PANTHER" id="PTHR34120:SF2">
    <property type="entry name" value="OS01G0860900 PROTEIN"/>
    <property type="match status" value="1"/>
</dbReference>
<protein>
    <submittedName>
        <fullName evidence="2">Uncharacterized protein</fullName>
    </submittedName>
</protein>
<keyword evidence="3" id="KW-1185">Reference proteome</keyword>
<sequence>MSAAAAAAGAADSAAEDPDFPPESVQVPIIAEIRWTTLNKALDREESTIGHANPKSSRSSPKPKSVSQRFAASGAIKPNGRIIGLPSKIQQSGFTGNGSRRPMTVRIFPRKIAGDCGGRKPGVPEREPGSPKVSCFGNVSSERDREIYRRRSREEMEENRAGCWASLAAIVRYGGGLPAVADVTQDDDSTADRLSEDFVNGCKNPVVMSPSPPPEKPVMKRFSSGRRPDSWIDDVDGGNNGRVASLHPLDREGILWWK</sequence>
<evidence type="ECO:0000256" key="1">
    <source>
        <dbReference type="SAM" id="MobiDB-lite"/>
    </source>
</evidence>
<organism evidence="2 3">
    <name type="scientific">Apostasia shenzhenica</name>
    <dbReference type="NCBI Taxonomy" id="1088818"/>
    <lineage>
        <taxon>Eukaryota</taxon>
        <taxon>Viridiplantae</taxon>
        <taxon>Streptophyta</taxon>
        <taxon>Embryophyta</taxon>
        <taxon>Tracheophyta</taxon>
        <taxon>Spermatophyta</taxon>
        <taxon>Magnoliopsida</taxon>
        <taxon>Liliopsida</taxon>
        <taxon>Asparagales</taxon>
        <taxon>Orchidaceae</taxon>
        <taxon>Apostasioideae</taxon>
        <taxon>Apostasia</taxon>
    </lineage>
</organism>
<feature type="compositionally biased region" description="Low complexity" evidence="1">
    <location>
        <begin position="54"/>
        <end position="67"/>
    </location>
</feature>
<feature type="compositionally biased region" description="Low complexity" evidence="1">
    <location>
        <begin position="1"/>
        <end position="13"/>
    </location>
</feature>
<name>A0A2I0BD80_9ASPA</name>
<dbReference type="Proteomes" id="UP000236161">
    <property type="component" value="Unassembled WGS sequence"/>
</dbReference>
<reference evidence="2 3" key="1">
    <citation type="journal article" date="2017" name="Nature">
        <title>The Apostasia genome and the evolution of orchids.</title>
        <authorList>
            <person name="Zhang G.Q."/>
            <person name="Liu K.W."/>
            <person name="Li Z."/>
            <person name="Lohaus R."/>
            <person name="Hsiao Y.Y."/>
            <person name="Niu S.C."/>
            <person name="Wang J.Y."/>
            <person name="Lin Y.C."/>
            <person name="Xu Q."/>
            <person name="Chen L.J."/>
            <person name="Yoshida K."/>
            <person name="Fujiwara S."/>
            <person name="Wang Z.W."/>
            <person name="Zhang Y.Q."/>
            <person name="Mitsuda N."/>
            <person name="Wang M."/>
            <person name="Liu G.H."/>
            <person name="Pecoraro L."/>
            <person name="Huang H.X."/>
            <person name="Xiao X.J."/>
            <person name="Lin M."/>
            <person name="Wu X.Y."/>
            <person name="Wu W.L."/>
            <person name="Chen Y.Y."/>
            <person name="Chang S.B."/>
            <person name="Sakamoto S."/>
            <person name="Ohme-Takagi M."/>
            <person name="Yagi M."/>
            <person name="Zeng S.J."/>
            <person name="Shen C.Y."/>
            <person name="Yeh C.M."/>
            <person name="Luo Y.B."/>
            <person name="Tsai W.C."/>
            <person name="Van de Peer Y."/>
            <person name="Liu Z.J."/>
        </authorList>
    </citation>
    <scope>NUCLEOTIDE SEQUENCE [LARGE SCALE GENOMIC DNA]</scope>
    <source>
        <strain evidence="3">cv. Shenzhen</strain>
        <tissue evidence="2">Stem</tissue>
    </source>
</reference>
<dbReference type="PANTHER" id="PTHR34120">
    <property type="entry name" value="EXPRESSED PROTEIN"/>
    <property type="match status" value="1"/>
</dbReference>
<proteinExistence type="predicted"/>
<feature type="region of interest" description="Disordered" evidence="1">
    <location>
        <begin position="44"/>
        <end position="73"/>
    </location>
</feature>
<gene>
    <name evidence="2" type="ORF">AXF42_Ash013176</name>
</gene>
<accession>A0A2I0BD80</accession>
<dbReference type="EMBL" id="KZ451890">
    <property type="protein sequence ID" value="PKA65761.1"/>
    <property type="molecule type" value="Genomic_DNA"/>
</dbReference>
<evidence type="ECO:0000313" key="3">
    <source>
        <dbReference type="Proteomes" id="UP000236161"/>
    </source>
</evidence>